<dbReference type="InterPro" id="IPR014987">
    <property type="entry name" value="UPF_YfcL"/>
</dbReference>
<gene>
    <name evidence="1" type="ORF">ACFOSS_12285</name>
</gene>
<protein>
    <submittedName>
        <fullName evidence="1">YfcL family protein</fullName>
    </submittedName>
</protein>
<sequence>MNIHEFEQLLLAQIDAMVAHGSDDELFASGYLRGHISLAVANCEIHGKTLVRDVEMNVLRSLQQACLNGELNDQDQRLVDEMWQRLLRQVRQQTA</sequence>
<dbReference type="Proteomes" id="UP001595692">
    <property type="component" value="Unassembled WGS sequence"/>
</dbReference>
<accession>A0ABV8CQ53</accession>
<dbReference type="RefSeq" id="WP_377152910.1">
    <property type="nucleotide sequence ID" value="NZ_JBHSAF010000014.1"/>
</dbReference>
<reference evidence="2" key="1">
    <citation type="journal article" date="2019" name="Int. J. Syst. Evol. Microbiol.">
        <title>The Global Catalogue of Microorganisms (GCM) 10K type strain sequencing project: providing services to taxonomists for standard genome sequencing and annotation.</title>
        <authorList>
            <consortium name="The Broad Institute Genomics Platform"/>
            <consortium name="The Broad Institute Genome Sequencing Center for Infectious Disease"/>
            <person name="Wu L."/>
            <person name="Ma J."/>
        </authorList>
    </citation>
    <scope>NUCLEOTIDE SEQUENCE [LARGE SCALE GENOMIC DNA]</scope>
    <source>
        <strain evidence="2">CCUG 54939</strain>
    </source>
</reference>
<organism evidence="1 2">
    <name type="scientific">Pseudaeromonas sharmana</name>
    <dbReference type="NCBI Taxonomy" id="328412"/>
    <lineage>
        <taxon>Bacteria</taxon>
        <taxon>Pseudomonadati</taxon>
        <taxon>Pseudomonadota</taxon>
        <taxon>Gammaproteobacteria</taxon>
        <taxon>Aeromonadales</taxon>
        <taxon>Aeromonadaceae</taxon>
        <taxon>Pseudaeromonas</taxon>
    </lineage>
</organism>
<evidence type="ECO:0000313" key="2">
    <source>
        <dbReference type="Proteomes" id="UP001595692"/>
    </source>
</evidence>
<name>A0ABV8CQ53_9GAMM</name>
<keyword evidence="2" id="KW-1185">Reference proteome</keyword>
<comment type="caution">
    <text evidence="1">The sequence shown here is derived from an EMBL/GenBank/DDBJ whole genome shotgun (WGS) entry which is preliminary data.</text>
</comment>
<proteinExistence type="predicted"/>
<evidence type="ECO:0000313" key="1">
    <source>
        <dbReference type="EMBL" id="MFC3914243.1"/>
    </source>
</evidence>
<dbReference type="Pfam" id="PF08891">
    <property type="entry name" value="YfcL"/>
    <property type="match status" value="1"/>
</dbReference>
<dbReference type="EMBL" id="JBHSAF010000014">
    <property type="protein sequence ID" value="MFC3914243.1"/>
    <property type="molecule type" value="Genomic_DNA"/>
</dbReference>